<proteinExistence type="predicted"/>
<protein>
    <submittedName>
        <fullName evidence="2">Uncharacterized protein</fullName>
    </submittedName>
</protein>
<sequence length="221" mass="23661">MVTFRQRDMVLALLAGGVALAEIAKRARVPRRMVLRIGKAANLLPPPEPPKARPRKEFKPPIPPRPPKRPPQPPQPEPRRHGVAAWQYSVALAVLRSGATCVEAAAHAGIGEKTAAKIARAHSLRVRPRGRQKGEAGVPLPLRAAALRMVAEGATLKAAGAALGVTKQAVHQWARIEGVDTSKGRKRKTKAAVREPVKPAQRGSKTVVVRGVTLAKMAEMA</sequence>
<reference evidence="2" key="1">
    <citation type="submission" date="2023-07" db="EMBL/GenBank/DDBJ databases">
        <authorList>
            <person name="Pelsma A.J. K."/>
        </authorList>
    </citation>
    <scope>NUCLEOTIDE SEQUENCE</scope>
</reference>
<dbReference type="Pfam" id="PF13384">
    <property type="entry name" value="HTH_23"/>
    <property type="match status" value="1"/>
</dbReference>
<dbReference type="AlphaFoldDB" id="A0AA48LZP4"/>
<gene>
    <name evidence="2" type="ORF">AMST5_00052</name>
</gene>
<evidence type="ECO:0000256" key="1">
    <source>
        <dbReference type="SAM" id="MobiDB-lite"/>
    </source>
</evidence>
<feature type="region of interest" description="Disordered" evidence="1">
    <location>
        <begin position="41"/>
        <end position="81"/>
    </location>
</feature>
<accession>A0AA48LZP4</accession>
<evidence type="ECO:0000313" key="2">
    <source>
        <dbReference type="EMBL" id="CAJ0848948.1"/>
    </source>
</evidence>
<feature type="compositionally biased region" description="Pro residues" evidence="1">
    <location>
        <begin position="60"/>
        <end position="76"/>
    </location>
</feature>
<organism evidence="2">
    <name type="scientific">freshwater sediment metagenome</name>
    <dbReference type="NCBI Taxonomy" id="556182"/>
    <lineage>
        <taxon>unclassified sequences</taxon>
        <taxon>metagenomes</taxon>
        <taxon>ecological metagenomes</taxon>
    </lineage>
</organism>
<name>A0AA48LZP4_9ZZZZ</name>
<dbReference type="EMBL" id="OY288114">
    <property type="protein sequence ID" value="CAJ0848948.1"/>
    <property type="molecule type" value="Genomic_DNA"/>
</dbReference>